<accession>M1LWS4</accession>
<proteinExistence type="inferred from homology"/>
<keyword evidence="12" id="KW-1185">Reference proteome</keyword>
<dbReference type="GO" id="GO:0005829">
    <property type="term" value="C:cytosol"/>
    <property type="evidence" value="ECO:0007669"/>
    <property type="project" value="TreeGrafter"/>
</dbReference>
<keyword evidence="2 7" id="KW-0378">Hydrolase</keyword>
<dbReference type="PROSITE" id="PS00039">
    <property type="entry name" value="DEAD_ATP_HELICASE"/>
    <property type="match status" value="1"/>
</dbReference>
<evidence type="ECO:0000256" key="5">
    <source>
        <dbReference type="ARBA" id="ARBA00038437"/>
    </source>
</evidence>
<protein>
    <submittedName>
        <fullName evidence="11">ATP-dependent RNA helicase RhlE</fullName>
    </submittedName>
</protein>
<evidence type="ECO:0000256" key="2">
    <source>
        <dbReference type="ARBA" id="ARBA00022801"/>
    </source>
</evidence>
<dbReference type="InterPro" id="IPR001650">
    <property type="entry name" value="Helicase_C-like"/>
</dbReference>
<dbReference type="RefSeq" id="WP_015397207.1">
    <property type="nucleotide sequence ID" value="NC_020299.1"/>
</dbReference>
<dbReference type="eggNOG" id="COG0513">
    <property type="taxonomic scope" value="Bacteria"/>
</dbReference>
<dbReference type="OrthoDB" id="8520957at2"/>
<evidence type="ECO:0000256" key="1">
    <source>
        <dbReference type="ARBA" id="ARBA00022741"/>
    </source>
</evidence>
<dbReference type="CDD" id="cd00268">
    <property type="entry name" value="DEADc"/>
    <property type="match status" value="1"/>
</dbReference>
<feature type="domain" description="Helicase ATP-binding" evidence="8">
    <location>
        <begin position="45"/>
        <end position="223"/>
    </location>
</feature>
<evidence type="ECO:0000256" key="4">
    <source>
        <dbReference type="ARBA" id="ARBA00022840"/>
    </source>
</evidence>
<feature type="domain" description="Helicase C-terminal" evidence="9">
    <location>
        <begin position="254"/>
        <end position="394"/>
    </location>
</feature>
<dbReference type="PANTHER" id="PTHR47959:SF13">
    <property type="entry name" value="ATP-DEPENDENT RNA HELICASE RHLE"/>
    <property type="match status" value="1"/>
</dbReference>
<dbReference type="GO" id="GO:0005524">
    <property type="term" value="F:ATP binding"/>
    <property type="evidence" value="ECO:0007669"/>
    <property type="project" value="UniProtKB-KW"/>
</dbReference>
<dbReference type="InterPro" id="IPR011545">
    <property type="entry name" value="DEAD/DEAH_box_helicase_dom"/>
</dbReference>
<dbReference type="SUPFAM" id="SSF52540">
    <property type="entry name" value="P-loop containing nucleoside triphosphate hydrolases"/>
    <property type="match status" value="1"/>
</dbReference>
<evidence type="ECO:0000256" key="3">
    <source>
        <dbReference type="ARBA" id="ARBA00022806"/>
    </source>
</evidence>
<dbReference type="SMART" id="SM00490">
    <property type="entry name" value="HELICc"/>
    <property type="match status" value="1"/>
</dbReference>
<keyword evidence="1 7" id="KW-0547">Nucleotide-binding</keyword>
<dbReference type="InterPro" id="IPR000629">
    <property type="entry name" value="RNA-helicase_DEAD-box_CS"/>
</dbReference>
<evidence type="ECO:0000259" key="10">
    <source>
        <dbReference type="PROSITE" id="PS51195"/>
    </source>
</evidence>
<evidence type="ECO:0000259" key="8">
    <source>
        <dbReference type="PROSITE" id="PS51192"/>
    </source>
</evidence>
<dbReference type="KEGG" id="kon:CONE_0798"/>
<dbReference type="PROSITE" id="PS51192">
    <property type="entry name" value="HELICASE_ATP_BIND_1"/>
    <property type="match status" value="1"/>
</dbReference>
<dbReference type="InterPro" id="IPR027417">
    <property type="entry name" value="P-loop_NTPase"/>
</dbReference>
<gene>
    <name evidence="11" type="ORF">CONE_0798</name>
</gene>
<dbReference type="InterPro" id="IPR044742">
    <property type="entry name" value="DEAD/DEAH_RhlB"/>
</dbReference>
<dbReference type="Gene3D" id="3.40.50.300">
    <property type="entry name" value="P-loop containing nucleotide triphosphate hydrolases"/>
    <property type="match status" value="2"/>
</dbReference>
<dbReference type="InterPro" id="IPR014014">
    <property type="entry name" value="RNA_helicase_DEAD_Q_motif"/>
</dbReference>
<evidence type="ECO:0000259" key="9">
    <source>
        <dbReference type="PROSITE" id="PS51194"/>
    </source>
</evidence>
<dbReference type="PANTHER" id="PTHR47959">
    <property type="entry name" value="ATP-DEPENDENT RNA HELICASE RHLE-RELATED"/>
    <property type="match status" value="1"/>
</dbReference>
<evidence type="ECO:0000313" key="11">
    <source>
        <dbReference type="EMBL" id="AGF48521.1"/>
    </source>
</evidence>
<dbReference type="Pfam" id="PF00270">
    <property type="entry name" value="DEAD"/>
    <property type="match status" value="1"/>
</dbReference>
<evidence type="ECO:0000256" key="6">
    <source>
        <dbReference type="PROSITE-ProRule" id="PRU00552"/>
    </source>
</evidence>
<dbReference type="STRING" id="1208920.CONE_0798"/>
<dbReference type="Pfam" id="PF00271">
    <property type="entry name" value="Helicase_C"/>
    <property type="match status" value="1"/>
</dbReference>
<dbReference type="AlphaFoldDB" id="M1LWS4"/>
<evidence type="ECO:0000256" key="7">
    <source>
        <dbReference type="RuleBase" id="RU000492"/>
    </source>
</evidence>
<dbReference type="GO" id="GO:0016787">
    <property type="term" value="F:hydrolase activity"/>
    <property type="evidence" value="ECO:0007669"/>
    <property type="project" value="UniProtKB-KW"/>
</dbReference>
<keyword evidence="4 7" id="KW-0067">ATP-binding</keyword>
<dbReference type="CDD" id="cd18787">
    <property type="entry name" value="SF2_C_DEAD"/>
    <property type="match status" value="1"/>
</dbReference>
<dbReference type="EMBL" id="CP003805">
    <property type="protein sequence ID" value="AGF48521.1"/>
    <property type="molecule type" value="Genomic_DNA"/>
</dbReference>
<dbReference type="InterPro" id="IPR014001">
    <property type="entry name" value="Helicase_ATP-bd"/>
</dbReference>
<reference evidence="11 12" key="1">
    <citation type="journal article" date="2013" name="Genome Biol. Evol.">
        <title>Genome evolution and phylogenomic analysis of candidatus kinetoplastibacterium, the betaproteobacterial endosymbionts of strigomonas and angomonas.</title>
        <authorList>
            <person name="Alves J.M."/>
            <person name="Serrano M.G."/>
            <person name="Maia da Silva F."/>
            <person name="Voegtly L.J."/>
            <person name="Matveyev A.V."/>
            <person name="Teixeira M.M."/>
            <person name="Camargo E.P."/>
            <person name="Buck G.A."/>
        </authorList>
    </citation>
    <scope>NUCLEOTIDE SEQUENCE [LARGE SCALE GENOMIC DNA]</scope>
    <source>
        <strain evidence="11 12">TCC290E</strain>
    </source>
</reference>
<dbReference type="Proteomes" id="UP000011541">
    <property type="component" value="Chromosome"/>
</dbReference>
<name>M1LWS4_9PROT</name>
<feature type="short sequence motif" description="Q motif" evidence="6">
    <location>
        <begin position="14"/>
        <end position="42"/>
    </location>
</feature>
<dbReference type="InterPro" id="IPR050079">
    <property type="entry name" value="DEAD_box_RNA_helicase"/>
</dbReference>
<dbReference type="GO" id="GO:0003676">
    <property type="term" value="F:nucleic acid binding"/>
    <property type="evidence" value="ECO:0007669"/>
    <property type="project" value="InterPro"/>
</dbReference>
<keyword evidence="3 7" id="KW-0347">Helicase</keyword>
<dbReference type="SMART" id="SM00487">
    <property type="entry name" value="DEXDc"/>
    <property type="match status" value="1"/>
</dbReference>
<comment type="similarity">
    <text evidence="5 7">Belongs to the DEAD box helicase family.</text>
</comment>
<dbReference type="PROSITE" id="PS51195">
    <property type="entry name" value="Q_MOTIF"/>
    <property type="match status" value="1"/>
</dbReference>
<feature type="domain" description="DEAD-box RNA helicase Q" evidence="10">
    <location>
        <begin position="14"/>
        <end position="42"/>
    </location>
</feature>
<dbReference type="HOGENOM" id="CLU_003041_28_3_4"/>
<dbReference type="GO" id="GO:0003724">
    <property type="term" value="F:RNA helicase activity"/>
    <property type="evidence" value="ECO:0007669"/>
    <property type="project" value="InterPro"/>
</dbReference>
<evidence type="ECO:0000313" key="12">
    <source>
        <dbReference type="Proteomes" id="UP000011541"/>
    </source>
</evidence>
<dbReference type="PATRIC" id="fig|1208920.3.peg.514"/>
<dbReference type="PROSITE" id="PS51194">
    <property type="entry name" value="HELICASE_CTER"/>
    <property type="match status" value="1"/>
</dbReference>
<sequence length="447" mass="49796">MNQISIFDKDVKLNSFSSFGLDDSILSVLNEIGYIKPTLIQESAIPNILEGFDFIGAAQTGTGKTAAFILPIINKLIPFANNSVSPARHLLRSLILVPTRELADQVYECIKLYSKNTKLRSLVLFGGVDLEQQKDLLHKGCEILVATPGRLIAHINQKNISLINVDTLVLDEADRMLDMGFIPDVDRIVGMLPKNRQSLLFSATFSEGIRKLGLTYLKDPVEADVTVPNSIADTVQQISYKIFNNDKYAAMLFLIRSAGMKHAIVFTNTKIGANKLASYLSLNKVNTDCIHGDKTQKERIRILNDFKLGELDILVATDVVARGLDIVGISCVINFDIPHNAEDYVHRIGRTGRANKEGSAISLYYQEEDIYLLEIEKLTKSIIPRLDFCCNDKNDSIHYDRCRKPIILAYNGIRNVGFKDYLNNNHTVDTNKITAKIAFLLGGSGRS</sequence>
<organism evidence="11 12">
    <name type="scientific">Candidatus Kinetoplastidibacterium stringomonadis TCC290E</name>
    <dbReference type="NCBI Taxonomy" id="1208920"/>
    <lineage>
        <taxon>Bacteria</taxon>
        <taxon>Pseudomonadati</taxon>
        <taxon>Pseudomonadota</taxon>
        <taxon>Betaproteobacteria</taxon>
        <taxon>Candidatus Kinetoplastidibacterium</taxon>
    </lineage>
</organism>